<evidence type="ECO:0000256" key="5">
    <source>
        <dbReference type="ARBA" id="ARBA00037974"/>
    </source>
</evidence>
<dbReference type="EC" id="4.4.1.13" evidence="2"/>
<dbReference type="Pfam" id="PF00155">
    <property type="entry name" value="Aminotran_1_2"/>
    <property type="match status" value="1"/>
</dbReference>
<dbReference type="RefSeq" id="WP_345373679.1">
    <property type="nucleotide sequence ID" value="NZ_BAABJX010000052.1"/>
</dbReference>
<dbReference type="InterPro" id="IPR004839">
    <property type="entry name" value="Aminotransferase_I/II_large"/>
</dbReference>
<evidence type="ECO:0000259" key="6">
    <source>
        <dbReference type="Pfam" id="PF00155"/>
    </source>
</evidence>
<dbReference type="GO" id="GO:0008483">
    <property type="term" value="F:transaminase activity"/>
    <property type="evidence" value="ECO:0007669"/>
    <property type="project" value="UniProtKB-KW"/>
</dbReference>
<evidence type="ECO:0000256" key="1">
    <source>
        <dbReference type="ARBA" id="ARBA00001933"/>
    </source>
</evidence>
<evidence type="ECO:0000313" key="7">
    <source>
        <dbReference type="EMBL" id="GAA4845124.1"/>
    </source>
</evidence>
<name>A0ABP9DGP2_9BACT</name>
<dbReference type="Gene3D" id="3.40.640.10">
    <property type="entry name" value="Type I PLP-dependent aspartate aminotransferase-like (Major domain)"/>
    <property type="match status" value="1"/>
</dbReference>
<proteinExistence type="inferred from homology"/>
<organism evidence="7 8">
    <name type="scientific">Algivirga pacifica</name>
    <dbReference type="NCBI Taxonomy" id="1162670"/>
    <lineage>
        <taxon>Bacteria</taxon>
        <taxon>Pseudomonadati</taxon>
        <taxon>Bacteroidota</taxon>
        <taxon>Cytophagia</taxon>
        <taxon>Cytophagales</taxon>
        <taxon>Flammeovirgaceae</taxon>
        <taxon>Algivirga</taxon>
    </lineage>
</organism>
<reference evidence="8" key="1">
    <citation type="journal article" date="2019" name="Int. J. Syst. Evol. Microbiol.">
        <title>The Global Catalogue of Microorganisms (GCM) 10K type strain sequencing project: providing services to taxonomists for standard genome sequencing and annotation.</title>
        <authorList>
            <consortium name="The Broad Institute Genomics Platform"/>
            <consortium name="The Broad Institute Genome Sequencing Center for Infectious Disease"/>
            <person name="Wu L."/>
            <person name="Ma J."/>
        </authorList>
    </citation>
    <scope>NUCLEOTIDE SEQUENCE [LARGE SCALE GENOMIC DNA]</scope>
    <source>
        <strain evidence="8">JCM 18326</strain>
    </source>
</reference>
<dbReference type="SUPFAM" id="SSF53383">
    <property type="entry name" value="PLP-dependent transferases"/>
    <property type="match status" value="1"/>
</dbReference>
<dbReference type="CDD" id="cd00609">
    <property type="entry name" value="AAT_like"/>
    <property type="match status" value="1"/>
</dbReference>
<sequence>MPYNFDSPVSRKDTDTVKYDLCELLFGSREVIPLWVADMDLPIAKEIQDALVQRASHPVYGYTIQSKRCWSAVQGWLQQQHQWEVPDHSFVFSPGIVPALTLMVQAFTQPKEKVMIFTPVYTPFHEAVKGNDRTLITNDLVEKNGRYEIDFQKTEELLKEGVKLLIFCNPHNPSGRMWTKEEILQLLDLCKKYNTLIFSDEIHADLTFFGNKHIPFATIREDAAQQVITGMAPSKTFNLAGLQASYLIFLDDTLKRQYTKVASVPHLNFGGTFGTEGMIAAYTHGHTWYKEMKAYIQGNIEFVIDYIDKHIPEIKAMKPEATYLIWLDCKSLGLSDPELKKFMVEKAGIALNEGISFGQTGSGWQRMNVAVARPVLEKALAQLKEAMS</sequence>
<feature type="domain" description="Aminotransferase class I/classII large" evidence="6">
    <location>
        <begin position="66"/>
        <end position="381"/>
    </location>
</feature>
<dbReference type="NCBIfam" id="TIGR04350">
    <property type="entry name" value="C_S_lyase_PatB"/>
    <property type="match status" value="1"/>
</dbReference>
<comment type="similarity">
    <text evidence="5">Belongs to the class-II pyridoxal-phosphate-dependent aminotransferase family. MalY/PatB cystathionine beta-lyase subfamily.</text>
</comment>
<dbReference type="Proteomes" id="UP001500298">
    <property type="component" value="Unassembled WGS sequence"/>
</dbReference>
<dbReference type="Gene3D" id="3.90.1150.10">
    <property type="entry name" value="Aspartate Aminotransferase, domain 1"/>
    <property type="match status" value="1"/>
</dbReference>
<gene>
    <name evidence="7" type="ORF">GCM10023331_32420</name>
</gene>
<keyword evidence="4" id="KW-0456">Lyase</keyword>
<evidence type="ECO:0000313" key="8">
    <source>
        <dbReference type="Proteomes" id="UP001500298"/>
    </source>
</evidence>
<dbReference type="InterPro" id="IPR015421">
    <property type="entry name" value="PyrdxlP-dep_Trfase_major"/>
</dbReference>
<evidence type="ECO:0000256" key="3">
    <source>
        <dbReference type="ARBA" id="ARBA00022898"/>
    </source>
</evidence>
<keyword evidence="3" id="KW-0663">Pyridoxal phosphate</keyword>
<comment type="caution">
    <text evidence="7">The sequence shown here is derived from an EMBL/GenBank/DDBJ whole genome shotgun (WGS) entry which is preliminary data.</text>
</comment>
<dbReference type="InterPro" id="IPR051798">
    <property type="entry name" value="Class-II_PLP-Dep_Aminotrans"/>
</dbReference>
<comment type="cofactor">
    <cofactor evidence="1">
        <name>pyridoxal 5'-phosphate</name>
        <dbReference type="ChEBI" id="CHEBI:597326"/>
    </cofactor>
</comment>
<accession>A0ABP9DGP2</accession>
<keyword evidence="7" id="KW-0032">Aminotransferase</keyword>
<dbReference type="PANTHER" id="PTHR43525:SF1">
    <property type="entry name" value="PROTEIN MALY"/>
    <property type="match status" value="1"/>
</dbReference>
<dbReference type="PANTHER" id="PTHR43525">
    <property type="entry name" value="PROTEIN MALY"/>
    <property type="match status" value="1"/>
</dbReference>
<dbReference type="InterPro" id="IPR015422">
    <property type="entry name" value="PyrdxlP-dep_Trfase_small"/>
</dbReference>
<evidence type="ECO:0000256" key="2">
    <source>
        <dbReference type="ARBA" id="ARBA00012224"/>
    </source>
</evidence>
<evidence type="ECO:0000256" key="4">
    <source>
        <dbReference type="ARBA" id="ARBA00023239"/>
    </source>
</evidence>
<dbReference type="InterPro" id="IPR015424">
    <property type="entry name" value="PyrdxlP-dep_Trfase"/>
</dbReference>
<dbReference type="EMBL" id="BAABJX010000052">
    <property type="protein sequence ID" value="GAA4845124.1"/>
    <property type="molecule type" value="Genomic_DNA"/>
</dbReference>
<dbReference type="InterPro" id="IPR027619">
    <property type="entry name" value="C-S_lyase_PatB-like"/>
</dbReference>
<protein>
    <recommendedName>
        <fullName evidence="2">cysteine-S-conjugate beta-lyase</fullName>
        <ecNumber evidence="2">4.4.1.13</ecNumber>
    </recommendedName>
</protein>
<keyword evidence="8" id="KW-1185">Reference proteome</keyword>
<keyword evidence="7" id="KW-0808">Transferase</keyword>